<dbReference type="AlphaFoldDB" id="A0A1I4UYB3"/>
<feature type="compositionally biased region" description="Low complexity" evidence="1">
    <location>
        <begin position="141"/>
        <end position="158"/>
    </location>
</feature>
<feature type="region of interest" description="Disordered" evidence="1">
    <location>
        <begin position="86"/>
        <end position="170"/>
    </location>
</feature>
<evidence type="ECO:0000256" key="1">
    <source>
        <dbReference type="SAM" id="MobiDB-lite"/>
    </source>
</evidence>
<evidence type="ECO:0000313" key="2">
    <source>
        <dbReference type="EMBL" id="SFM93770.1"/>
    </source>
</evidence>
<name>A0A1I4UYB3_9NEIS</name>
<feature type="compositionally biased region" description="Basic residues" evidence="1">
    <location>
        <begin position="123"/>
        <end position="140"/>
    </location>
</feature>
<keyword evidence="3" id="KW-1185">Reference proteome</keyword>
<proteinExistence type="predicted"/>
<protein>
    <submittedName>
        <fullName evidence="2">Uncharacterized protein</fullName>
    </submittedName>
</protein>
<dbReference type="Proteomes" id="UP000242869">
    <property type="component" value="Unassembled WGS sequence"/>
</dbReference>
<gene>
    <name evidence="2" type="ORF">SAMN05660284_00028</name>
</gene>
<organism evidence="2 3">
    <name type="scientific">Formivibrio citricus</name>
    <dbReference type="NCBI Taxonomy" id="83765"/>
    <lineage>
        <taxon>Bacteria</taxon>
        <taxon>Pseudomonadati</taxon>
        <taxon>Pseudomonadota</taxon>
        <taxon>Betaproteobacteria</taxon>
        <taxon>Neisseriales</taxon>
        <taxon>Chitinibacteraceae</taxon>
        <taxon>Formivibrio</taxon>
    </lineage>
</organism>
<reference evidence="3" key="1">
    <citation type="submission" date="2016-10" db="EMBL/GenBank/DDBJ databases">
        <authorList>
            <person name="Varghese N."/>
            <person name="Submissions S."/>
        </authorList>
    </citation>
    <scope>NUCLEOTIDE SEQUENCE [LARGE SCALE GENOMIC DNA]</scope>
    <source>
        <strain evidence="3">DSM 6150</strain>
    </source>
</reference>
<evidence type="ECO:0000313" key="3">
    <source>
        <dbReference type="Proteomes" id="UP000242869"/>
    </source>
</evidence>
<sequence>MTLIGRIRCAIRPYHPRELRRMHKPRNVSSPQASNIACGDPDYAVLRLIQATQFRSATMADDFHPLEPAEHRRLAQGFRRGLFEAAGQVPQPPWQSRSAGNPEGGRWGRLGDERGIGETIPLSRKRGGNPHSKTPRRRRINPSSRIASAPTAPAITARLPPLSTTYGARA</sequence>
<dbReference type="EMBL" id="FOVE01000001">
    <property type="protein sequence ID" value="SFM93770.1"/>
    <property type="molecule type" value="Genomic_DNA"/>
</dbReference>
<accession>A0A1I4UYB3</accession>